<dbReference type="GO" id="GO:0016740">
    <property type="term" value="F:transferase activity"/>
    <property type="evidence" value="ECO:0007669"/>
    <property type="project" value="UniProtKB-KW"/>
</dbReference>
<organism evidence="12 13">
    <name type="scientific">Intoshia linei</name>
    <dbReference type="NCBI Taxonomy" id="1819745"/>
    <lineage>
        <taxon>Eukaryota</taxon>
        <taxon>Metazoa</taxon>
        <taxon>Spiralia</taxon>
        <taxon>Lophotrochozoa</taxon>
        <taxon>Mesozoa</taxon>
        <taxon>Orthonectida</taxon>
        <taxon>Rhopaluridae</taxon>
        <taxon>Intoshia</taxon>
    </lineage>
</organism>
<reference evidence="12 13" key="1">
    <citation type="submission" date="2016-04" db="EMBL/GenBank/DDBJ databases">
        <title>The genome of Intoshia linei affirms orthonectids as highly simplified spiralians.</title>
        <authorList>
            <person name="Mikhailov K.V."/>
            <person name="Slusarev G.S."/>
            <person name="Nikitin M.A."/>
            <person name="Logacheva M.D."/>
            <person name="Penin A."/>
            <person name="Aleoshin V."/>
            <person name="Panchin Y.V."/>
        </authorList>
    </citation>
    <scope>NUCLEOTIDE SEQUENCE [LARGE SCALE GENOMIC DNA]</scope>
    <source>
        <strain evidence="12">Intl2013</strain>
        <tissue evidence="12">Whole animal</tissue>
    </source>
</reference>
<dbReference type="GO" id="GO:0016020">
    <property type="term" value="C:membrane"/>
    <property type="evidence" value="ECO:0007669"/>
    <property type="project" value="UniProtKB-SubCell"/>
</dbReference>
<dbReference type="Proteomes" id="UP000078046">
    <property type="component" value="Unassembled WGS sequence"/>
</dbReference>
<keyword evidence="7" id="KW-0862">Zinc</keyword>
<evidence type="ECO:0000256" key="4">
    <source>
        <dbReference type="ARBA" id="ARBA00022723"/>
    </source>
</evidence>
<evidence type="ECO:0000256" key="5">
    <source>
        <dbReference type="ARBA" id="ARBA00022771"/>
    </source>
</evidence>
<evidence type="ECO:0000256" key="2">
    <source>
        <dbReference type="ARBA" id="ARBA00022679"/>
    </source>
</evidence>
<sequence>MYFISNNMNSKLGKIERVNFNNKEIIVSNVSESMNERKSEPICRICHNGGNEIELINVCEYKGSLEYIHEVCMIEWMRRSKSLTCGLCKTIYHKTEIFNWRYAKNRGWRSIMIIGYYIILFGLMTFLISGFTFYLINYFAVGRSEGLSYIGVFGLILIAMLIYHIPGKFNHYLKRYKQIIIKNQIHPCNSLKMKQLKKL</sequence>
<keyword evidence="5" id="KW-0863">Zinc-finger</keyword>
<keyword evidence="2" id="KW-0808">Transferase</keyword>
<keyword evidence="9 10" id="KW-0472">Membrane</keyword>
<dbReference type="Pfam" id="PF12906">
    <property type="entry name" value="RINGv"/>
    <property type="match status" value="1"/>
</dbReference>
<keyword evidence="3 10" id="KW-0812">Transmembrane</keyword>
<keyword evidence="13" id="KW-1185">Reference proteome</keyword>
<dbReference type="Gene3D" id="3.30.40.10">
    <property type="entry name" value="Zinc/RING finger domain, C3HC4 (zinc finger)"/>
    <property type="match status" value="1"/>
</dbReference>
<evidence type="ECO:0000313" key="12">
    <source>
        <dbReference type="EMBL" id="OAF72047.1"/>
    </source>
</evidence>
<evidence type="ECO:0000256" key="9">
    <source>
        <dbReference type="ARBA" id="ARBA00023136"/>
    </source>
</evidence>
<comment type="subcellular location">
    <subcellularLocation>
        <location evidence="1">Membrane</location>
        <topology evidence="1">Multi-pass membrane protein</topology>
    </subcellularLocation>
</comment>
<evidence type="ECO:0000256" key="10">
    <source>
        <dbReference type="SAM" id="Phobius"/>
    </source>
</evidence>
<evidence type="ECO:0000256" key="8">
    <source>
        <dbReference type="ARBA" id="ARBA00022989"/>
    </source>
</evidence>
<evidence type="ECO:0000256" key="3">
    <source>
        <dbReference type="ARBA" id="ARBA00022692"/>
    </source>
</evidence>
<dbReference type="EMBL" id="LWCA01000007">
    <property type="protein sequence ID" value="OAF72047.1"/>
    <property type="molecule type" value="Genomic_DNA"/>
</dbReference>
<dbReference type="AlphaFoldDB" id="A0A177BCL6"/>
<keyword evidence="6" id="KW-0833">Ubl conjugation pathway</keyword>
<evidence type="ECO:0000256" key="1">
    <source>
        <dbReference type="ARBA" id="ARBA00004141"/>
    </source>
</evidence>
<feature type="transmembrane region" description="Helical" evidence="10">
    <location>
        <begin position="146"/>
        <end position="165"/>
    </location>
</feature>
<dbReference type="PROSITE" id="PS51292">
    <property type="entry name" value="ZF_RING_CH"/>
    <property type="match status" value="1"/>
</dbReference>
<feature type="transmembrane region" description="Helical" evidence="10">
    <location>
        <begin position="114"/>
        <end position="140"/>
    </location>
</feature>
<dbReference type="InterPro" id="IPR013083">
    <property type="entry name" value="Znf_RING/FYVE/PHD"/>
</dbReference>
<protein>
    <recommendedName>
        <fullName evidence="11">RING-CH-type domain-containing protein</fullName>
    </recommendedName>
</protein>
<name>A0A177BCL6_9BILA</name>
<dbReference type="SUPFAM" id="SSF57850">
    <property type="entry name" value="RING/U-box"/>
    <property type="match status" value="1"/>
</dbReference>
<dbReference type="GO" id="GO:0008270">
    <property type="term" value="F:zinc ion binding"/>
    <property type="evidence" value="ECO:0007669"/>
    <property type="project" value="UniProtKB-KW"/>
</dbReference>
<keyword evidence="4" id="KW-0479">Metal-binding</keyword>
<evidence type="ECO:0000256" key="6">
    <source>
        <dbReference type="ARBA" id="ARBA00022786"/>
    </source>
</evidence>
<evidence type="ECO:0000313" key="13">
    <source>
        <dbReference type="Proteomes" id="UP000078046"/>
    </source>
</evidence>
<accession>A0A177BCL6</accession>
<proteinExistence type="predicted"/>
<dbReference type="SMART" id="SM00744">
    <property type="entry name" value="RINGv"/>
    <property type="match status" value="1"/>
</dbReference>
<dbReference type="OrthoDB" id="6270514at2759"/>
<dbReference type="InterPro" id="IPR011016">
    <property type="entry name" value="Znf_RING-CH"/>
</dbReference>
<evidence type="ECO:0000259" key="11">
    <source>
        <dbReference type="PROSITE" id="PS51292"/>
    </source>
</evidence>
<gene>
    <name evidence="12" type="ORF">A3Q56_00178</name>
</gene>
<feature type="domain" description="RING-CH-type" evidence="11">
    <location>
        <begin position="35"/>
        <end position="95"/>
    </location>
</feature>
<dbReference type="PANTHER" id="PTHR46065:SF3">
    <property type="entry name" value="FI20425P1"/>
    <property type="match status" value="1"/>
</dbReference>
<comment type="caution">
    <text evidence="12">The sequence shown here is derived from an EMBL/GenBank/DDBJ whole genome shotgun (WGS) entry which is preliminary data.</text>
</comment>
<keyword evidence="8 10" id="KW-1133">Transmembrane helix</keyword>
<evidence type="ECO:0000256" key="7">
    <source>
        <dbReference type="ARBA" id="ARBA00022833"/>
    </source>
</evidence>
<dbReference type="PANTHER" id="PTHR46065">
    <property type="entry name" value="E3 UBIQUITIN-PROTEIN LIGASE MARCH 2/3 FAMILY MEMBER"/>
    <property type="match status" value="1"/>
</dbReference>